<dbReference type="GO" id="GO:1901238">
    <property type="term" value="F:ABC-type tungstate transporter activity"/>
    <property type="evidence" value="ECO:0007669"/>
    <property type="project" value="UniProtKB-EC"/>
</dbReference>
<dbReference type="SMART" id="SM00382">
    <property type="entry name" value="AAA"/>
    <property type="match status" value="1"/>
</dbReference>
<dbReference type="GO" id="GO:0005886">
    <property type="term" value="C:plasma membrane"/>
    <property type="evidence" value="ECO:0007669"/>
    <property type="project" value="UniProtKB-SubCell"/>
</dbReference>
<dbReference type="AlphaFoldDB" id="A0A090I3S3"/>
<dbReference type="CDD" id="cd03293">
    <property type="entry name" value="ABC_NrtD_SsuB_transporters"/>
    <property type="match status" value="1"/>
</dbReference>
<evidence type="ECO:0000256" key="6">
    <source>
        <dbReference type="ARBA" id="ARBA00038307"/>
    </source>
</evidence>
<evidence type="ECO:0000256" key="4">
    <source>
        <dbReference type="ARBA" id="ARBA00022741"/>
    </source>
</evidence>
<dbReference type="PATRIC" id="fig|2162.10.peg.88"/>
<feature type="domain" description="ABC transporter" evidence="12">
    <location>
        <begin position="3"/>
        <end position="235"/>
    </location>
</feature>
<evidence type="ECO:0000313" key="15">
    <source>
        <dbReference type="Proteomes" id="UP000062768"/>
    </source>
</evidence>
<accession>A0A090I3S3</accession>
<evidence type="ECO:0000313" key="13">
    <source>
        <dbReference type="EMBL" id="CEA13779.1"/>
    </source>
</evidence>
<comment type="subunit">
    <text evidence="7">The complex is composed of two ATP-binding proteins (WtpC), two transmembrane proteins (WtpB) and a solute-binding protein (WtpA).</text>
</comment>
<dbReference type="InterPro" id="IPR017871">
    <property type="entry name" value="ABC_transporter-like_CS"/>
</dbReference>
<keyword evidence="5 13" id="KW-0067">ATP-binding</keyword>
<name>A0A090I3S3_METFO</name>
<evidence type="ECO:0000259" key="12">
    <source>
        <dbReference type="PROSITE" id="PS50893"/>
    </source>
</evidence>
<dbReference type="EMBL" id="LN734822">
    <property type="protein sequence ID" value="CEL23743.1"/>
    <property type="molecule type" value="Genomic_DNA"/>
</dbReference>
<evidence type="ECO:0000256" key="8">
    <source>
        <dbReference type="ARBA" id="ARBA00039025"/>
    </source>
</evidence>
<dbReference type="PROSITE" id="PS50893">
    <property type="entry name" value="ABC_TRANSPORTER_2"/>
    <property type="match status" value="1"/>
</dbReference>
<dbReference type="GO" id="GO:0016887">
    <property type="term" value="F:ATP hydrolysis activity"/>
    <property type="evidence" value="ECO:0007669"/>
    <property type="project" value="InterPro"/>
</dbReference>
<reference evidence="14" key="2">
    <citation type="submission" date="2014-09" db="EMBL/GenBank/DDBJ databases">
        <authorList>
            <person name="Bishop-Lilly K.A."/>
            <person name="Broomall S.M."/>
            <person name="Chain P.S."/>
            <person name="Chertkov O."/>
            <person name="Coyne S.R."/>
            <person name="Daligault H.E."/>
            <person name="Davenport K.W."/>
            <person name="Erkkila T."/>
            <person name="Frey K.G."/>
            <person name="Gibbons H.S."/>
            <person name="Gu W."/>
            <person name="Jaissle J."/>
            <person name="Johnson S.L."/>
            <person name="Koroleva G.I."/>
            <person name="Ladner J.T."/>
            <person name="Lo C.-C."/>
            <person name="Minogue T.D."/>
            <person name="Munk C."/>
            <person name="Palacios G.F."/>
            <person name="Redden C.L."/>
            <person name="Rosenzweig C.N."/>
            <person name="Scholz M.B."/>
            <person name="Teshima H."/>
            <person name="Xu Y."/>
        </authorList>
    </citation>
    <scope>NUCLEOTIDE SEQUENCE</scope>
    <source>
        <strain evidence="14">Mb9</strain>
    </source>
</reference>
<dbReference type="Proteomes" id="UP000062768">
    <property type="component" value="Chromosome I"/>
</dbReference>
<dbReference type="EC" id="7.3.2.6" evidence="8"/>
<comment type="function">
    <text evidence="11">Part of the ABC transporter complex WtpABC involved in molybdate/tungstate import. Responsible for energy coupling to the transport system.</text>
</comment>
<comment type="catalytic activity">
    <reaction evidence="10">
        <text>tungstate(in) + ATP + H2O = tungstate(out) + ADP + phosphate + H(+)</text>
        <dbReference type="Rhea" id="RHEA:35027"/>
        <dbReference type="ChEBI" id="CHEBI:15377"/>
        <dbReference type="ChEBI" id="CHEBI:15378"/>
        <dbReference type="ChEBI" id="CHEBI:30616"/>
        <dbReference type="ChEBI" id="CHEBI:43474"/>
        <dbReference type="ChEBI" id="CHEBI:46502"/>
        <dbReference type="ChEBI" id="CHEBI:456216"/>
        <dbReference type="EC" id="7.3.2.6"/>
    </reaction>
</comment>
<comment type="similarity">
    <text evidence="6">Belongs to the ABC transporter superfamily. Sulfate/tungstate importer (TC 3.A.1.6) family.</text>
</comment>
<evidence type="ECO:0000256" key="1">
    <source>
        <dbReference type="ARBA" id="ARBA00004236"/>
    </source>
</evidence>
<dbReference type="FunFam" id="3.40.50.300:FF:000425">
    <property type="entry name" value="Probable ABC transporter, ATP-binding subunit"/>
    <property type="match status" value="1"/>
</dbReference>
<dbReference type="SUPFAM" id="SSF52540">
    <property type="entry name" value="P-loop containing nucleoside triphosphate hydrolases"/>
    <property type="match status" value="1"/>
</dbReference>
<dbReference type="InterPro" id="IPR003593">
    <property type="entry name" value="AAA+_ATPase"/>
</dbReference>
<dbReference type="InterPro" id="IPR027417">
    <property type="entry name" value="P-loop_NTPase"/>
</dbReference>
<evidence type="ECO:0000256" key="11">
    <source>
        <dbReference type="ARBA" id="ARBA00057369"/>
    </source>
</evidence>
<evidence type="ECO:0000256" key="7">
    <source>
        <dbReference type="ARBA" id="ARBA00038781"/>
    </source>
</evidence>
<evidence type="ECO:0000313" key="14">
    <source>
        <dbReference type="EMBL" id="CEL23743.1"/>
    </source>
</evidence>
<dbReference type="InterPro" id="IPR003439">
    <property type="entry name" value="ABC_transporter-like_ATP-bd"/>
</dbReference>
<keyword evidence="2" id="KW-0813">Transport</keyword>
<organism evidence="13">
    <name type="scientific">Methanobacterium formicicum</name>
    <dbReference type="NCBI Taxonomy" id="2162"/>
    <lineage>
        <taxon>Archaea</taxon>
        <taxon>Methanobacteriati</taxon>
        <taxon>Methanobacteriota</taxon>
        <taxon>Methanomada group</taxon>
        <taxon>Methanobacteria</taxon>
        <taxon>Methanobacteriales</taxon>
        <taxon>Methanobacteriaceae</taxon>
        <taxon>Methanobacterium</taxon>
    </lineage>
</organism>
<dbReference type="InterPro" id="IPR050166">
    <property type="entry name" value="ABC_transporter_ATP-bind"/>
</dbReference>
<sequence length="249" mass="28324">MVITLENVTKSFTSHNEGEQLALNPINLNVAEGEFLCIVGPSGCGKTTLLRMIAGLDFPTSGRVLEGENEITGPSRERGYVFQQYSLFPWRDVRDNVAFGLEMEGLEKKERYSKAREYLKLVGLSPYEKSYPRELSGGMKQRVAIARSLVNDPHVLLMDEPFSALDVQTRHNLQEELVRIWSQEQKTVIFVTHNVDEAVFLADRIVVLSQRPATIIKTFEINLKRVRDRSAPEFLDLKKEITSLLEIDL</sequence>
<keyword evidence="4" id="KW-0547">Nucleotide-binding</keyword>
<evidence type="ECO:0000256" key="2">
    <source>
        <dbReference type="ARBA" id="ARBA00022448"/>
    </source>
</evidence>
<dbReference type="Gene3D" id="3.40.50.300">
    <property type="entry name" value="P-loop containing nucleotide triphosphate hydrolases"/>
    <property type="match status" value="1"/>
</dbReference>
<evidence type="ECO:0000256" key="5">
    <source>
        <dbReference type="ARBA" id="ARBA00022840"/>
    </source>
</evidence>
<dbReference type="RefSeq" id="WP_048072952.1">
    <property type="nucleotide sequence ID" value="NZ_CP006933.1"/>
</dbReference>
<dbReference type="PANTHER" id="PTHR42788">
    <property type="entry name" value="TAURINE IMPORT ATP-BINDING PROTEIN-RELATED"/>
    <property type="match status" value="1"/>
</dbReference>
<dbReference type="Pfam" id="PF00005">
    <property type="entry name" value="ABC_tran"/>
    <property type="match status" value="1"/>
</dbReference>
<keyword evidence="15" id="KW-1185">Reference proteome</keyword>
<protein>
    <recommendedName>
        <fullName evidence="9">Molybdate/tungstate import ATP-binding protein WtpC</fullName>
        <ecNumber evidence="8">7.3.2.6</ecNumber>
    </recommendedName>
</protein>
<keyword evidence="3" id="KW-0500">Molybdenum</keyword>
<proteinExistence type="inferred from homology"/>
<dbReference type="GeneID" id="26738357"/>
<dbReference type="PANTHER" id="PTHR42788:SF13">
    <property type="entry name" value="ALIPHATIC SULFONATES IMPORT ATP-BINDING PROTEIN SSUB"/>
    <property type="match status" value="1"/>
</dbReference>
<reference evidence="13" key="1">
    <citation type="submission" date="2014-08" db="EMBL/GenBank/DDBJ databases">
        <authorList>
            <person name="Wibberg D."/>
        </authorList>
    </citation>
    <scope>NUCLEOTIDE SEQUENCE</scope>
</reference>
<evidence type="ECO:0000256" key="3">
    <source>
        <dbReference type="ARBA" id="ARBA00022505"/>
    </source>
</evidence>
<evidence type="ECO:0000256" key="10">
    <source>
        <dbReference type="ARBA" id="ARBA00047936"/>
    </source>
</evidence>
<gene>
    <name evidence="13" type="ORF">DSM1535_1446</name>
    <name evidence="14" type="ORF">MB9_0087</name>
</gene>
<dbReference type="KEGG" id="mfi:DSM1535_1446"/>
<dbReference type="GO" id="GO:0005524">
    <property type="term" value="F:ATP binding"/>
    <property type="evidence" value="ECO:0007669"/>
    <property type="project" value="UniProtKB-KW"/>
</dbReference>
<dbReference type="EMBL" id="LN515531">
    <property type="protein sequence ID" value="CEA13779.1"/>
    <property type="molecule type" value="Genomic_DNA"/>
</dbReference>
<evidence type="ECO:0000256" key="9">
    <source>
        <dbReference type="ARBA" id="ARBA00041133"/>
    </source>
</evidence>
<comment type="subcellular location">
    <subcellularLocation>
        <location evidence="1">Cell membrane</location>
    </subcellularLocation>
</comment>
<dbReference type="PROSITE" id="PS00211">
    <property type="entry name" value="ABC_TRANSPORTER_1"/>
    <property type="match status" value="1"/>
</dbReference>